<dbReference type="InterPro" id="IPR036162">
    <property type="entry name" value="Resolvase-like_N_sf"/>
</dbReference>
<proteinExistence type="predicted"/>
<dbReference type="RefSeq" id="WP_168107981.1">
    <property type="nucleotide sequence ID" value="NZ_VTOX01000004.1"/>
</dbReference>
<comment type="caution">
    <text evidence="3">The sequence shown here is derived from an EMBL/GenBank/DDBJ whole genome shotgun (WGS) entry which is preliminary data.</text>
</comment>
<dbReference type="GO" id="GO:0000150">
    <property type="term" value="F:DNA strand exchange activity"/>
    <property type="evidence" value="ECO:0007669"/>
    <property type="project" value="InterPro"/>
</dbReference>
<accession>A0A7X6I764</accession>
<evidence type="ECO:0000259" key="2">
    <source>
        <dbReference type="PROSITE" id="PS51737"/>
    </source>
</evidence>
<evidence type="ECO:0000313" key="3">
    <source>
        <dbReference type="EMBL" id="NKE66864.1"/>
    </source>
</evidence>
<dbReference type="Proteomes" id="UP000521868">
    <property type="component" value="Unassembled WGS sequence"/>
</dbReference>
<gene>
    <name evidence="3" type="ORF">RAMLITH_13625</name>
</gene>
<dbReference type="InterPro" id="IPR050639">
    <property type="entry name" value="SSR_resolvase"/>
</dbReference>
<dbReference type="Pfam" id="PF07508">
    <property type="entry name" value="Recombinase"/>
    <property type="match status" value="1"/>
</dbReference>
<evidence type="ECO:0000259" key="1">
    <source>
        <dbReference type="PROSITE" id="PS51736"/>
    </source>
</evidence>
<dbReference type="PROSITE" id="PS51736">
    <property type="entry name" value="RECOMBINASES_3"/>
    <property type="match status" value="1"/>
</dbReference>
<dbReference type="EMBL" id="VTOX01000004">
    <property type="protein sequence ID" value="NKE66864.1"/>
    <property type="molecule type" value="Genomic_DNA"/>
</dbReference>
<dbReference type="GO" id="GO:0003677">
    <property type="term" value="F:DNA binding"/>
    <property type="evidence" value="ECO:0007669"/>
    <property type="project" value="InterPro"/>
</dbReference>
<dbReference type="Pfam" id="PF00239">
    <property type="entry name" value="Resolvase"/>
    <property type="match status" value="1"/>
</dbReference>
<dbReference type="Gene3D" id="3.40.50.1390">
    <property type="entry name" value="Resolvase, N-terminal catalytic domain"/>
    <property type="match status" value="1"/>
</dbReference>
<dbReference type="SMART" id="SM00857">
    <property type="entry name" value="Resolvase"/>
    <property type="match status" value="1"/>
</dbReference>
<dbReference type="AlphaFoldDB" id="A0A7X6I764"/>
<dbReference type="SUPFAM" id="SSF53041">
    <property type="entry name" value="Resolvase-like"/>
    <property type="match status" value="1"/>
</dbReference>
<dbReference type="PANTHER" id="PTHR30461">
    <property type="entry name" value="DNA-INVERTASE FROM LAMBDOID PROPHAGE"/>
    <property type="match status" value="1"/>
</dbReference>
<reference evidence="3 4" key="1">
    <citation type="journal article" date="2020" name="Nature">
        <title>Bacterial chemolithoautotrophy via manganese oxidation.</title>
        <authorList>
            <person name="Yu H."/>
            <person name="Leadbetter J.R."/>
        </authorList>
    </citation>
    <scope>NUCLEOTIDE SEQUENCE [LARGE SCALE GENOMIC DNA]</scope>
    <source>
        <strain evidence="3 4">RBP-1</strain>
    </source>
</reference>
<dbReference type="Gene3D" id="3.90.1750.20">
    <property type="entry name" value="Putative Large Serine Recombinase, Chain B, Domain 2"/>
    <property type="match status" value="1"/>
</dbReference>
<dbReference type="CDD" id="cd00338">
    <property type="entry name" value="Ser_Recombinase"/>
    <property type="match status" value="1"/>
</dbReference>
<feature type="domain" description="Resolvase/invertase-type recombinase catalytic" evidence="1">
    <location>
        <begin position="5"/>
        <end position="150"/>
    </location>
</feature>
<evidence type="ECO:0000313" key="4">
    <source>
        <dbReference type="Proteomes" id="UP000521868"/>
    </source>
</evidence>
<name>A0A7X6I764_9BURK</name>
<dbReference type="InterPro" id="IPR011109">
    <property type="entry name" value="DNA_bind_recombinase_dom"/>
</dbReference>
<dbReference type="PROSITE" id="PS51737">
    <property type="entry name" value="RECOMBINASE_DNA_BIND"/>
    <property type="match status" value="1"/>
</dbReference>
<protein>
    <submittedName>
        <fullName evidence="3">Recombinase family protein</fullName>
    </submittedName>
</protein>
<dbReference type="PANTHER" id="PTHR30461:SF23">
    <property type="entry name" value="DNA RECOMBINASE-RELATED"/>
    <property type="match status" value="1"/>
</dbReference>
<dbReference type="InterPro" id="IPR006119">
    <property type="entry name" value="Resolv_N"/>
</dbReference>
<dbReference type="InterPro" id="IPR038109">
    <property type="entry name" value="DNA_bind_recomb_sf"/>
</dbReference>
<feature type="domain" description="Recombinase" evidence="2">
    <location>
        <begin position="157"/>
        <end position="262"/>
    </location>
</feature>
<sequence>MRQRGFYAYIRTSTIRQGTEGVSLEVQRSDAERLARLKGVEIVKLFCEMETAAKQGRRQFAQMMKELRAGAAEGLILHKIDRGARNLREWSDITDLIELGVKVYFVHDALDLTTRGGRLTGDMLAAVAADYIRNLREETKKGIVGRLKQGLWPFGAPVGYVNNGKGQAKTIDPIKGPLIRTAFKLYATGDYTLKALRKELHARGLKAPAGKNALGVILSNPFYVGKLVLRSSGEAFPGIHEPLVDQALFDEVQAALAGRFRRKPGKHFFLYRRAIRCDSCGQWLAGERQKGHIYYRCHTKACAGTSFREERAHEAVELGLRRLSLFMQTCPGLEPVLREAIAERSRTKDATMQMLLVKRGKLEERLSAAADAVIDGLLDRETFLSKKNELLDAKARIAGEIAQLETNGVPIPPLAEHYLELTKAFQQQAFRSSPAVAMEMAKRMKSNLHARQKSVELRCSDQFQEVLDQAKTLECALRQDDFRTSTEYWVKLLMDSDNVPTSPCPRDMKAKD</sequence>
<organism evidence="3 4">
    <name type="scientific">Ramlibacter lithotrophicus</name>
    <dbReference type="NCBI Taxonomy" id="2606681"/>
    <lineage>
        <taxon>Bacteria</taxon>
        <taxon>Pseudomonadati</taxon>
        <taxon>Pseudomonadota</taxon>
        <taxon>Betaproteobacteria</taxon>
        <taxon>Burkholderiales</taxon>
        <taxon>Comamonadaceae</taxon>
        <taxon>Ramlibacter</taxon>
    </lineage>
</organism>
<keyword evidence="4" id="KW-1185">Reference proteome</keyword>